<dbReference type="KEGG" id="mrr:Moror_6037"/>
<proteinExistence type="predicted"/>
<name>V2XNQ5_MONRO</name>
<reference evidence="1 2" key="1">
    <citation type="journal article" date="2014" name="BMC Genomics">
        <title>Genome and secretome analysis of the hemibiotrophic fungal pathogen, Moniliophthora roreri, which causes frosty pod rot disease of cacao: mechanisms of the biotrophic and necrotrophic phases.</title>
        <authorList>
            <person name="Meinhardt L.W."/>
            <person name="Costa G.G.L."/>
            <person name="Thomazella D.P.T."/>
            <person name="Teixeira P.J.P.L."/>
            <person name="Carazzolle M.F."/>
            <person name="Schuster S.C."/>
            <person name="Carlson J.E."/>
            <person name="Guiltinan M.J."/>
            <person name="Mieczkowski P."/>
            <person name="Farmer A."/>
            <person name="Ramaraj T."/>
            <person name="Crozier J."/>
            <person name="Davis R.E."/>
            <person name="Shao J."/>
            <person name="Melnick R.L."/>
            <person name="Pereira G.A.G."/>
            <person name="Bailey B.A."/>
        </authorList>
    </citation>
    <scope>NUCLEOTIDE SEQUENCE [LARGE SCALE GENOMIC DNA]</scope>
    <source>
        <strain evidence="1 2">MCA 2997</strain>
    </source>
</reference>
<accession>V2XNQ5</accession>
<organism evidence="1 2">
    <name type="scientific">Moniliophthora roreri (strain MCA 2997)</name>
    <name type="common">Cocoa frosty pod rot fungus</name>
    <name type="synonym">Crinipellis roreri</name>
    <dbReference type="NCBI Taxonomy" id="1381753"/>
    <lineage>
        <taxon>Eukaryota</taxon>
        <taxon>Fungi</taxon>
        <taxon>Dikarya</taxon>
        <taxon>Basidiomycota</taxon>
        <taxon>Agaricomycotina</taxon>
        <taxon>Agaricomycetes</taxon>
        <taxon>Agaricomycetidae</taxon>
        <taxon>Agaricales</taxon>
        <taxon>Marasmiineae</taxon>
        <taxon>Marasmiaceae</taxon>
        <taxon>Moniliophthora</taxon>
    </lineage>
</organism>
<dbReference type="Proteomes" id="UP000017559">
    <property type="component" value="Unassembled WGS sequence"/>
</dbReference>
<evidence type="ECO:0000313" key="2">
    <source>
        <dbReference type="Proteomes" id="UP000017559"/>
    </source>
</evidence>
<dbReference type="OrthoDB" id="2993821at2759"/>
<comment type="caution">
    <text evidence="1">The sequence shown here is derived from an EMBL/GenBank/DDBJ whole genome shotgun (WGS) entry which is preliminary data.</text>
</comment>
<protein>
    <submittedName>
        <fullName evidence="1">Uncharacterized protein</fullName>
    </submittedName>
</protein>
<gene>
    <name evidence="1" type="ORF">Moror_6037</name>
</gene>
<dbReference type="HOGENOM" id="CLU_1256335_0_0_1"/>
<keyword evidence="2" id="KW-1185">Reference proteome</keyword>
<dbReference type="AlphaFoldDB" id="V2XNQ5"/>
<dbReference type="EMBL" id="AWSO01002701">
    <property type="protein sequence ID" value="ESK81109.1"/>
    <property type="molecule type" value="Genomic_DNA"/>
</dbReference>
<sequence length="220" mass="24867">MSICILNLHLAVTQMSKPRIQHKTLLMLEPGQEVHSDRHEKLSSAALSMGGVGIGIYGFREHVGKVVLLVTVSDAQSSNIIGHLHLDMIEENIPVQMTINKSSETGELYAQQIALRSVYSQDEFRDLQEWPAFIAVRSTRNIVAEVMWMWFQRFSSYDLQDLIKDRMRNGYFKPHHQIHIDSFTGSGLRLSKAVLTIGELTGTPTEFDSNPIQHSSQMSC</sequence>
<evidence type="ECO:0000313" key="1">
    <source>
        <dbReference type="EMBL" id="ESK81109.1"/>
    </source>
</evidence>